<name>K3WM98_GLOUD</name>
<accession>K3WM98</accession>
<dbReference type="EnsemblProtists" id="PYU1_T006090">
    <property type="protein sequence ID" value="PYU1_T006090"/>
    <property type="gene ID" value="PYU1_G006078"/>
</dbReference>
<evidence type="ECO:0000313" key="3">
    <source>
        <dbReference type="Proteomes" id="UP000019132"/>
    </source>
</evidence>
<reference evidence="2" key="3">
    <citation type="submission" date="2015-02" db="UniProtKB">
        <authorList>
            <consortium name="EnsemblProtists"/>
        </authorList>
    </citation>
    <scope>IDENTIFICATION</scope>
    <source>
        <strain evidence="2">DAOM BR144</strain>
    </source>
</reference>
<keyword evidence="3" id="KW-1185">Reference proteome</keyword>
<protein>
    <submittedName>
        <fullName evidence="2">Uncharacterized protein</fullName>
    </submittedName>
</protein>
<reference evidence="3" key="2">
    <citation type="submission" date="2010-04" db="EMBL/GenBank/DDBJ databases">
        <authorList>
            <person name="Buell R."/>
            <person name="Hamilton J."/>
            <person name="Hostetler J."/>
        </authorList>
    </citation>
    <scope>NUCLEOTIDE SEQUENCE [LARGE SCALE GENOMIC DNA]</scope>
    <source>
        <strain evidence="3">DAOM:BR144</strain>
    </source>
</reference>
<dbReference type="AlphaFoldDB" id="K3WM98"/>
<proteinExistence type="predicted"/>
<feature type="compositionally biased region" description="Low complexity" evidence="1">
    <location>
        <begin position="1"/>
        <end position="17"/>
    </location>
</feature>
<dbReference type="eggNOG" id="ENOG502SWFT">
    <property type="taxonomic scope" value="Eukaryota"/>
</dbReference>
<evidence type="ECO:0000256" key="1">
    <source>
        <dbReference type="SAM" id="MobiDB-lite"/>
    </source>
</evidence>
<dbReference type="Proteomes" id="UP000019132">
    <property type="component" value="Unassembled WGS sequence"/>
</dbReference>
<organism evidence="2 3">
    <name type="scientific">Globisporangium ultimum (strain ATCC 200006 / CBS 805.95 / DAOM BR144)</name>
    <name type="common">Pythium ultimum</name>
    <dbReference type="NCBI Taxonomy" id="431595"/>
    <lineage>
        <taxon>Eukaryota</taxon>
        <taxon>Sar</taxon>
        <taxon>Stramenopiles</taxon>
        <taxon>Oomycota</taxon>
        <taxon>Peronosporomycetes</taxon>
        <taxon>Pythiales</taxon>
        <taxon>Pythiaceae</taxon>
        <taxon>Globisporangium</taxon>
    </lineage>
</organism>
<feature type="region of interest" description="Disordered" evidence="1">
    <location>
        <begin position="1"/>
        <end position="21"/>
    </location>
</feature>
<evidence type="ECO:0000313" key="2">
    <source>
        <dbReference type="EnsemblProtists" id="PYU1_T006090"/>
    </source>
</evidence>
<sequence length="88" mass="9894">MPPEPLSSAASVVAAPATEKPLPLPLPSPRKAAVNYDDVPIDSMYHRIHIVQAEAQDARRQEELRAESERHEREVREFKASMLVLQPK</sequence>
<dbReference type="EMBL" id="GL376625">
    <property type="status" value="NOT_ANNOTATED_CDS"/>
    <property type="molecule type" value="Genomic_DNA"/>
</dbReference>
<reference evidence="3" key="1">
    <citation type="journal article" date="2010" name="Genome Biol.">
        <title>Genome sequence of the necrotrophic plant pathogen Pythium ultimum reveals original pathogenicity mechanisms and effector repertoire.</title>
        <authorList>
            <person name="Levesque C.A."/>
            <person name="Brouwer H."/>
            <person name="Cano L."/>
            <person name="Hamilton J.P."/>
            <person name="Holt C."/>
            <person name="Huitema E."/>
            <person name="Raffaele S."/>
            <person name="Robideau G.P."/>
            <person name="Thines M."/>
            <person name="Win J."/>
            <person name="Zerillo M.M."/>
            <person name="Beakes G.W."/>
            <person name="Boore J.L."/>
            <person name="Busam D."/>
            <person name="Dumas B."/>
            <person name="Ferriera S."/>
            <person name="Fuerstenberg S.I."/>
            <person name="Gachon C.M."/>
            <person name="Gaulin E."/>
            <person name="Govers F."/>
            <person name="Grenville-Briggs L."/>
            <person name="Horner N."/>
            <person name="Hostetler J."/>
            <person name="Jiang R.H."/>
            <person name="Johnson J."/>
            <person name="Krajaejun T."/>
            <person name="Lin H."/>
            <person name="Meijer H.J."/>
            <person name="Moore B."/>
            <person name="Morris P."/>
            <person name="Phuntmart V."/>
            <person name="Puiu D."/>
            <person name="Shetty J."/>
            <person name="Stajich J.E."/>
            <person name="Tripathy S."/>
            <person name="Wawra S."/>
            <person name="van West P."/>
            <person name="Whitty B.R."/>
            <person name="Coutinho P.M."/>
            <person name="Henrissat B."/>
            <person name="Martin F."/>
            <person name="Thomas P.D."/>
            <person name="Tyler B.M."/>
            <person name="De Vries R.P."/>
            <person name="Kamoun S."/>
            <person name="Yandell M."/>
            <person name="Tisserat N."/>
            <person name="Buell C.R."/>
        </authorList>
    </citation>
    <scope>NUCLEOTIDE SEQUENCE</scope>
    <source>
        <strain evidence="3">DAOM:BR144</strain>
    </source>
</reference>
<dbReference type="VEuPathDB" id="FungiDB:PYU1_G006078"/>
<dbReference type="InParanoid" id="K3WM98"/>
<dbReference type="HOGENOM" id="CLU_2473910_0_0_1"/>